<evidence type="ECO:0000313" key="6">
    <source>
        <dbReference type="EMBL" id="PWK60212.1"/>
    </source>
</evidence>
<evidence type="ECO:0000313" key="7">
    <source>
        <dbReference type="Proteomes" id="UP000245708"/>
    </source>
</evidence>
<accession>A0A316GGS6</accession>
<dbReference type="GO" id="GO:1904680">
    <property type="term" value="F:peptide transmembrane transporter activity"/>
    <property type="evidence" value="ECO:0007669"/>
    <property type="project" value="TreeGrafter"/>
</dbReference>
<dbReference type="AlphaFoldDB" id="A0A316GGS6"/>
<comment type="caution">
    <text evidence="6">The sequence shown here is derived from an EMBL/GenBank/DDBJ whole genome shotgun (WGS) entry which is preliminary data.</text>
</comment>
<dbReference type="GO" id="GO:0015833">
    <property type="term" value="P:peptide transport"/>
    <property type="evidence" value="ECO:0007669"/>
    <property type="project" value="TreeGrafter"/>
</dbReference>
<evidence type="ECO:0000256" key="1">
    <source>
        <dbReference type="ARBA" id="ARBA00004418"/>
    </source>
</evidence>
<keyword evidence="7" id="KW-1185">Reference proteome</keyword>
<dbReference type="InterPro" id="IPR000914">
    <property type="entry name" value="SBP_5_dom"/>
</dbReference>
<keyword evidence="3 4" id="KW-0732">Signal</keyword>
<feature type="domain" description="Solute-binding protein family 5" evidence="5">
    <location>
        <begin position="136"/>
        <end position="533"/>
    </location>
</feature>
<dbReference type="CDD" id="cd08497">
    <property type="entry name" value="MbnE-like"/>
    <property type="match status" value="1"/>
</dbReference>
<comment type="subcellular location">
    <subcellularLocation>
        <location evidence="1">Periplasm</location>
    </subcellularLocation>
</comment>
<dbReference type="Gene3D" id="3.10.105.10">
    <property type="entry name" value="Dipeptide-binding Protein, Domain 3"/>
    <property type="match status" value="1"/>
</dbReference>
<feature type="signal peptide" evidence="4">
    <location>
        <begin position="1"/>
        <end position="33"/>
    </location>
</feature>
<dbReference type="InterPro" id="IPR030678">
    <property type="entry name" value="Peptide/Ni-bd"/>
</dbReference>
<dbReference type="PANTHER" id="PTHR30290:SF64">
    <property type="entry name" value="ABC TRANSPORTER PERIPLASMIC BINDING PROTEIN"/>
    <property type="match status" value="1"/>
</dbReference>
<dbReference type="PIRSF" id="PIRSF002741">
    <property type="entry name" value="MppA"/>
    <property type="match status" value="1"/>
</dbReference>
<sequence>MSERPAAVLANLSLPRALCMTFPLIAAAVMALAADPARAQEGLIVTHAVGTFGLEDLTYPADFEHLAYVNPDAPQGGEMSMSWSSAGGSFDSLHPYTNQGNPAVLANIFFESLLEGTLDTIGESYCLLCETIAFPEDRSYVIFTLREEARFSDGTPVTAQDALFSYEILRDEGLPSFRANIPLTIDSAEVIDDRTIRFNFNPESQLRGRIEAAGGLPVFSQASHIASGREFNESRLTPLVGSGPYVVGAIDAGRSTVFVRNRDYWGNDLPINRGRHNFDRIRVEYYADSIAAFEGFTAGNYLFRQENSSQNWANSYSFPRLADGTVIQETIPQGLIAPGQSFVFNLRREKFQDPRVREAIALMFNFEWTNQTLFFGLYAPIDSFWENTHLEPEGLPTPEELAILEPLRGLIPEEVFTEPPFATPPSNPDRTLDRAQVRRATALLEEAGWTPGNDGMLRNAAGQTLDVEFLNAGPLFDRIINPYVENLRAIGVNARLNRVDGAQASQRQRDADFDIVTDFFQTGYEPGTALRQLFGSIGADESLFNVAGLADDGVDRLVEVVVRSETREEMEVAVRALDRVLRALRIRVPQWHNDSAWVAYYNHYRYPETLPPYGIGFLDFWWVDPEAEQVLRDRGVL</sequence>
<dbReference type="GO" id="GO:0042884">
    <property type="term" value="P:microcin transport"/>
    <property type="evidence" value="ECO:0007669"/>
    <property type="project" value="TreeGrafter"/>
</dbReference>
<dbReference type="Gene3D" id="3.40.190.10">
    <property type="entry name" value="Periplasmic binding protein-like II"/>
    <property type="match status" value="1"/>
</dbReference>
<proteinExistence type="inferred from homology"/>
<evidence type="ECO:0000256" key="4">
    <source>
        <dbReference type="SAM" id="SignalP"/>
    </source>
</evidence>
<feature type="chain" id="PRO_5016351091" evidence="4">
    <location>
        <begin position="34"/>
        <end position="637"/>
    </location>
</feature>
<evidence type="ECO:0000259" key="5">
    <source>
        <dbReference type="Pfam" id="PF00496"/>
    </source>
</evidence>
<protein>
    <submittedName>
        <fullName evidence="6">Microcin C transport system substrate-binding protein</fullName>
    </submittedName>
</protein>
<evidence type="ECO:0000256" key="3">
    <source>
        <dbReference type="ARBA" id="ARBA00022729"/>
    </source>
</evidence>
<organism evidence="6 7">
    <name type="scientific">Roseicyclus mahoneyensis</name>
    <dbReference type="NCBI Taxonomy" id="164332"/>
    <lineage>
        <taxon>Bacteria</taxon>
        <taxon>Pseudomonadati</taxon>
        <taxon>Pseudomonadota</taxon>
        <taxon>Alphaproteobacteria</taxon>
        <taxon>Rhodobacterales</taxon>
        <taxon>Roseobacteraceae</taxon>
        <taxon>Roseicyclus</taxon>
    </lineage>
</organism>
<evidence type="ECO:0000256" key="2">
    <source>
        <dbReference type="ARBA" id="ARBA00005695"/>
    </source>
</evidence>
<dbReference type="InterPro" id="IPR039424">
    <property type="entry name" value="SBP_5"/>
</dbReference>
<name>A0A316GGS6_9RHOB</name>
<dbReference type="GO" id="GO:0030288">
    <property type="term" value="C:outer membrane-bounded periplasmic space"/>
    <property type="evidence" value="ECO:0007669"/>
    <property type="project" value="TreeGrafter"/>
</dbReference>
<dbReference type="PANTHER" id="PTHR30290">
    <property type="entry name" value="PERIPLASMIC BINDING COMPONENT OF ABC TRANSPORTER"/>
    <property type="match status" value="1"/>
</dbReference>
<dbReference type="Pfam" id="PF00496">
    <property type="entry name" value="SBP_bac_5"/>
    <property type="match status" value="1"/>
</dbReference>
<dbReference type="Proteomes" id="UP000245708">
    <property type="component" value="Unassembled WGS sequence"/>
</dbReference>
<dbReference type="SUPFAM" id="SSF53850">
    <property type="entry name" value="Periplasmic binding protein-like II"/>
    <property type="match status" value="1"/>
</dbReference>
<gene>
    <name evidence="6" type="ORF">C7455_105196</name>
</gene>
<dbReference type="GO" id="GO:0043190">
    <property type="term" value="C:ATP-binding cassette (ABC) transporter complex"/>
    <property type="evidence" value="ECO:0007669"/>
    <property type="project" value="InterPro"/>
</dbReference>
<reference evidence="6 7" key="1">
    <citation type="submission" date="2018-05" db="EMBL/GenBank/DDBJ databases">
        <title>Genomic Encyclopedia of Type Strains, Phase IV (KMG-IV): sequencing the most valuable type-strain genomes for metagenomic binning, comparative biology and taxonomic classification.</title>
        <authorList>
            <person name="Goeker M."/>
        </authorList>
    </citation>
    <scope>NUCLEOTIDE SEQUENCE [LARGE SCALE GENOMIC DNA]</scope>
    <source>
        <strain evidence="6 7">DSM 16097</strain>
    </source>
</reference>
<comment type="similarity">
    <text evidence="2">Belongs to the bacterial solute-binding protein 5 family.</text>
</comment>
<dbReference type="EMBL" id="QGGW01000005">
    <property type="protein sequence ID" value="PWK60212.1"/>
    <property type="molecule type" value="Genomic_DNA"/>
</dbReference>